<keyword evidence="10" id="KW-0636">Prenylation</keyword>
<keyword evidence="7" id="KW-0564">Palmitate</keyword>
<gene>
    <name evidence="14" type="ORF">E3P90_01528</name>
</gene>
<keyword evidence="8" id="KW-0807">Transducer</keyword>
<dbReference type="GO" id="GO:0007186">
    <property type="term" value="P:G protein-coupled receptor signaling pathway"/>
    <property type="evidence" value="ECO:0007669"/>
    <property type="project" value="InterPro"/>
</dbReference>
<evidence type="ECO:0000256" key="4">
    <source>
        <dbReference type="ARBA" id="ARBA00016111"/>
    </source>
</evidence>
<feature type="coiled-coil region" evidence="11">
    <location>
        <begin position="221"/>
        <end position="248"/>
    </location>
</feature>
<dbReference type="Pfam" id="PF00631">
    <property type="entry name" value="G-gamma"/>
    <property type="match status" value="1"/>
</dbReference>
<feature type="compositionally biased region" description="Basic residues" evidence="12">
    <location>
        <begin position="160"/>
        <end position="173"/>
    </location>
</feature>
<protein>
    <recommendedName>
        <fullName evidence="4">Guanine nucleotide-binding protein subunit gamma</fullName>
    </recommendedName>
</protein>
<keyword evidence="11" id="KW-0175">Coiled coil</keyword>
<dbReference type="GO" id="GO:0031681">
    <property type="term" value="F:G-protein beta-subunit binding"/>
    <property type="evidence" value="ECO:0007669"/>
    <property type="project" value="InterPro"/>
</dbReference>
<feature type="compositionally biased region" description="Low complexity" evidence="12">
    <location>
        <begin position="189"/>
        <end position="199"/>
    </location>
</feature>
<dbReference type="InterPro" id="IPR036284">
    <property type="entry name" value="GGL_sf"/>
</dbReference>
<reference evidence="14 15" key="1">
    <citation type="submission" date="2019-03" db="EMBL/GenBank/DDBJ databases">
        <title>Sequencing 23 genomes of Wallemia ichthyophaga.</title>
        <authorList>
            <person name="Gostincar C."/>
        </authorList>
    </citation>
    <scope>NUCLEOTIDE SEQUENCE [LARGE SCALE GENOMIC DNA]</scope>
    <source>
        <strain evidence="14 15">EXF-8621</strain>
    </source>
</reference>
<dbReference type="FunFam" id="4.10.260.10:FF:000003">
    <property type="entry name" value="G-protein complex gamma subunit Ste18/GpgA"/>
    <property type="match status" value="1"/>
</dbReference>
<accession>A0A4T0HIQ3</accession>
<feature type="domain" description="G protein gamma" evidence="13">
    <location>
        <begin position="285"/>
        <end position="358"/>
    </location>
</feature>
<evidence type="ECO:0000256" key="6">
    <source>
        <dbReference type="ARBA" id="ARBA00023136"/>
    </source>
</evidence>
<evidence type="ECO:0000259" key="13">
    <source>
        <dbReference type="PROSITE" id="PS50058"/>
    </source>
</evidence>
<dbReference type="GO" id="GO:0005834">
    <property type="term" value="C:heterotrimeric G-protein complex"/>
    <property type="evidence" value="ECO:0007669"/>
    <property type="project" value="TreeGrafter"/>
</dbReference>
<comment type="caution">
    <text evidence="14">The sequence shown here is derived from an EMBL/GenBank/DDBJ whole genome shotgun (WGS) entry which is preliminary data.</text>
</comment>
<dbReference type="GO" id="GO:0000750">
    <property type="term" value="P:pheromone-dependent signal transduction involved in conjugation with cellular fusion"/>
    <property type="evidence" value="ECO:0007669"/>
    <property type="project" value="InterPro"/>
</dbReference>
<evidence type="ECO:0000256" key="1">
    <source>
        <dbReference type="ARBA" id="ARBA00004170"/>
    </source>
</evidence>
<comment type="subcellular location">
    <subcellularLocation>
        <location evidence="1">Membrane</location>
        <topology evidence="1">Peripheral membrane protein</topology>
    </subcellularLocation>
</comment>
<dbReference type="Proteomes" id="UP000306954">
    <property type="component" value="Unassembled WGS sequence"/>
</dbReference>
<evidence type="ECO:0000256" key="12">
    <source>
        <dbReference type="SAM" id="MobiDB-lite"/>
    </source>
</evidence>
<dbReference type="SMART" id="SM01224">
    <property type="entry name" value="G_gamma"/>
    <property type="match status" value="1"/>
</dbReference>
<keyword evidence="6" id="KW-0472">Membrane</keyword>
<evidence type="ECO:0000256" key="10">
    <source>
        <dbReference type="ARBA" id="ARBA00023289"/>
    </source>
</evidence>
<evidence type="ECO:0000256" key="3">
    <source>
        <dbReference type="ARBA" id="ARBA00011581"/>
    </source>
</evidence>
<evidence type="ECO:0000256" key="11">
    <source>
        <dbReference type="SAM" id="Coils"/>
    </source>
</evidence>
<proteinExistence type="inferred from homology"/>
<dbReference type="InterPro" id="IPR041848">
    <property type="entry name" value="Ste18_fungal"/>
</dbReference>
<dbReference type="PROSITE" id="PS50058">
    <property type="entry name" value="G_PROTEIN_GAMMA"/>
    <property type="match status" value="1"/>
</dbReference>
<name>A0A4T0HIQ3_WALIC</name>
<dbReference type="InterPro" id="IPR015898">
    <property type="entry name" value="G-protein_gamma-like_dom"/>
</dbReference>
<feature type="region of interest" description="Disordered" evidence="12">
    <location>
        <begin position="112"/>
        <end position="206"/>
    </location>
</feature>
<evidence type="ECO:0000256" key="9">
    <source>
        <dbReference type="ARBA" id="ARBA00023288"/>
    </source>
</evidence>
<organism evidence="14 15">
    <name type="scientific">Wallemia ichthyophaga</name>
    <dbReference type="NCBI Taxonomy" id="245174"/>
    <lineage>
        <taxon>Eukaryota</taxon>
        <taxon>Fungi</taxon>
        <taxon>Dikarya</taxon>
        <taxon>Basidiomycota</taxon>
        <taxon>Wallemiomycotina</taxon>
        <taxon>Wallemiomycetes</taxon>
        <taxon>Wallemiales</taxon>
        <taxon>Wallemiaceae</taxon>
        <taxon>Wallemia</taxon>
    </lineage>
</organism>
<evidence type="ECO:0000256" key="7">
    <source>
        <dbReference type="ARBA" id="ARBA00023139"/>
    </source>
</evidence>
<sequence length="359" mass="41064">MAIKLLQAINHTDKLGWPLCNHDKRVLLLRANTQRHPQELFYRCSIGDSYNCQYFFWLADFEKCVDSHLDEVQSTTNRRHIIQACIMANDQYNKGSWSTNTNDDVLAEFDIPSGGGSIVDGGQRTNKREHQSEWDIPATPTKCLNSQSISQPQLQPQPPKKARKTHQSRHLRHSPNPSNSSDFFDAINTPTKPTKPAQPTRRRNSSEEILVDHFSKQVDEIASLHNTIASLRDELAEVKALLKRERKVKEVEQTELSGMLYKAYKKIHHEPPKYSSDQVMTGRPHKQSMSELKLRRLNEHNQRLKDDYARPRINVSEASQGLIRFCNSTKDYLIPSVWGPVDKKEDPYAPQGGGCCVVV</sequence>
<dbReference type="PANTHER" id="PTHR28189">
    <property type="entry name" value="GUANINE NUCLEOTIDE-BINDING PROTEIN SUBUNIT GAMMA"/>
    <property type="match status" value="1"/>
</dbReference>
<comment type="similarity">
    <text evidence="2">Belongs to the G protein gamma family.</text>
</comment>
<comment type="subunit">
    <text evidence="3">G proteins are composed of 3 units, alpha, beta and gamma.</text>
</comment>
<evidence type="ECO:0000313" key="14">
    <source>
        <dbReference type="EMBL" id="TIB13725.1"/>
    </source>
</evidence>
<dbReference type="SUPFAM" id="SSF48670">
    <property type="entry name" value="Transducin (heterotrimeric G protein), gamma chain"/>
    <property type="match status" value="1"/>
</dbReference>
<dbReference type="PANTHER" id="PTHR28189:SF1">
    <property type="entry name" value="GUANINE NUCLEOTIDE-BINDING PROTEIN SUBUNIT GAMMA"/>
    <property type="match status" value="1"/>
</dbReference>
<keyword evidence="9" id="KW-0449">Lipoprotein</keyword>
<evidence type="ECO:0000256" key="5">
    <source>
        <dbReference type="ARBA" id="ARBA00022481"/>
    </source>
</evidence>
<dbReference type="AlphaFoldDB" id="A0A4T0HIQ3"/>
<evidence type="ECO:0000256" key="8">
    <source>
        <dbReference type="ARBA" id="ARBA00023224"/>
    </source>
</evidence>
<evidence type="ECO:0000313" key="15">
    <source>
        <dbReference type="Proteomes" id="UP000306954"/>
    </source>
</evidence>
<keyword evidence="5" id="KW-0488">Methylation</keyword>
<dbReference type="Gene3D" id="4.10.260.10">
    <property type="entry name" value="Transducin (heterotrimeric G protein), gamma chain"/>
    <property type="match status" value="1"/>
</dbReference>
<dbReference type="EMBL" id="SPOF01000013">
    <property type="protein sequence ID" value="TIB13725.1"/>
    <property type="molecule type" value="Genomic_DNA"/>
</dbReference>
<evidence type="ECO:0000256" key="2">
    <source>
        <dbReference type="ARBA" id="ARBA00007431"/>
    </source>
</evidence>